<keyword evidence="6 8" id="KW-1133">Transmembrane helix</keyword>
<proteinExistence type="predicted"/>
<feature type="transmembrane region" description="Helical" evidence="8">
    <location>
        <begin position="346"/>
        <end position="364"/>
    </location>
</feature>
<accession>A0A544YWW8</accession>
<keyword evidence="7 8" id="KW-0472">Membrane</keyword>
<comment type="subcellular location">
    <subcellularLocation>
        <location evidence="1">Cell membrane</location>
        <topology evidence="1">Multi-pass membrane protein</topology>
    </subcellularLocation>
</comment>
<dbReference type="InterPro" id="IPR050297">
    <property type="entry name" value="LipidA_mod_glycosyltrf_83"/>
</dbReference>
<evidence type="ECO:0000256" key="3">
    <source>
        <dbReference type="ARBA" id="ARBA00022676"/>
    </source>
</evidence>
<feature type="transmembrane region" description="Helical" evidence="8">
    <location>
        <begin position="292"/>
        <end position="310"/>
    </location>
</feature>
<evidence type="ECO:0000313" key="11">
    <source>
        <dbReference type="Proteomes" id="UP000316541"/>
    </source>
</evidence>
<evidence type="ECO:0000256" key="8">
    <source>
        <dbReference type="SAM" id="Phobius"/>
    </source>
</evidence>
<evidence type="ECO:0000256" key="7">
    <source>
        <dbReference type="ARBA" id="ARBA00023136"/>
    </source>
</evidence>
<evidence type="ECO:0000256" key="6">
    <source>
        <dbReference type="ARBA" id="ARBA00022989"/>
    </source>
</evidence>
<dbReference type="PANTHER" id="PTHR33908:SF3">
    <property type="entry name" value="UNDECAPRENYL PHOSPHATE-ALPHA-4-AMINO-4-DEOXY-L-ARABINOSE ARABINOSYL TRANSFERASE"/>
    <property type="match status" value="1"/>
</dbReference>
<feature type="transmembrane region" description="Helical" evidence="8">
    <location>
        <begin position="269"/>
        <end position="286"/>
    </location>
</feature>
<sequence length="501" mass="53241">MIRSVGGSVVTGEAVRTSGQRTDAEAKDWPRWTPLLAGLLTTCVAISGTTASLSADEVATYSAAVARPLSGLWGLVQQIDGHFLPYYLLIHVWSWLGEAEWWLRLPSALAAGVAAGFLADLGRRLAGPRAGVLAAALFAILPSVSYHGANARPYAFAAAAAVISAWTLHRVAEAPTGSRTRWYAASVALLGCTHLFSVLVLPAQFLAALLVLPRRTFLTRIVPAMAVGCVPLAILALVGWGERHAISWIEPHGPDVLLKFPKHAAGSDLAGPPLFALAVVGVVILLRRSVPWGVLAGGWLVLPPALLLLVDALVTPAYVDRYVFVTAPALALAAGVALASVRLAPVPFALVGVPVVLAVALLGLPAQADYRQRNGHYDDFPGALGVIQARERPGDAIVYGQSRLRTGFVYYGRENLPDDVLLKGQGPAFEYVERDDLAEALAGHRRVWVVWRGTKQAGLTGKKIPRVASVRAAGYRLSTAWHSAELPGLTVALFERARGRS</sequence>
<evidence type="ECO:0000256" key="2">
    <source>
        <dbReference type="ARBA" id="ARBA00022475"/>
    </source>
</evidence>
<evidence type="ECO:0000256" key="5">
    <source>
        <dbReference type="ARBA" id="ARBA00022692"/>
    </source>
</evidence>
<keyword evidence="4" id="KW-0808">Transferase</keyword>
<dbReference type="AlphaFoldDB" id="A0A544YWW8"/>
<feature type="transmembrane region" description="Helical" evidence="8">
    <location>
        <begin position="217"/>
        <end position="240"/>
    </location>
</feature>
<organism evidence="10 11">
    <name type="scientific">Microbispora hainanensis</name>
    <dbReference type="NCBI Taxonomy" id="568844"/>
    <lineage>
        <taxon>Bacteria</taxon>
        <taxon>Bacillati</taxon>
        <taxon>Actinomycetota</taxon>
        <taxon>Actinomycetes</taxon>
        <taxon>Streptosporangiales</taxon>
        <taxon>Streptosporangiaceae</taxon>
        <taxon>Microbispora</taxon>
    </lineage>
</organism>
<evidence type="ECO:0000313" key="10">
    <source>
        <dbReference type="EMBL" id="TQS21247.1"/>
    </source>
</evidence>
<feature type="transmembrane region" description="Helical" evidence="8">
    <location>
        <begin position="184"/>
        <end position="211"/>
    </location>
</feature>
<dbReference type="GO" id="GO:0009103">
    <property type="term" value="P:lipopolysaccharide biosynthetic process"/>
    <property type="evidence" value="ECO:0007669"/>
    <property type="project" value="UniProtKB-ARBA"/>
</dbReference>
<dbReference type="GO" id="GO:0005886">
    <property type="term" value="C:plasma membrane"/>
    <property type="evidence" value="ECO:0007669"/>
    <property type="project" value="UniProtKB-SubCell"/>
</dbReference>
<evidence type="ECO:0000259" key="9">
    <source>
        <dbReference type="Pfam" id="PF13231"/>
    </source>
</evidence>
<dbReference type="GO" id="GO:0010041">
    <property type="term" value="P:response to iron(III) ion"/>
    <property type="evidence" value="ECO:0007669"/>
    <property type="project" value="TreeGrafter"/>
</dbReference>
<evidence type="ECO:0000256" key="4">
    <source>
        <dbReference type="ARBA" id="ARBA00022679"/>
    </source>
</evidence>
<keyword evidence="2" id="KW-1003">Cell membrane</keyword>
<keyword evidence="3" id="KW-0328">Glycosyltransferase</keyword>
<dbReference type="EMBL" id="VIRM01000012">
    <property type="protein sequence ID" value="TQS21247.1"/>
    <property type="molecule type" value="Genomic_DNA"/>
</dbReference>
<feature type="transmembrane region" description="Helical" evidence="8">
    <location>
        <begin position="131"/>
        <end position="148"/>
    </location>
</feature>
<comment type="caution">
    <text evidence="10">The sequence shown here is derived from an EMBL/GenBank/DDBJ whole genome shotgun (WGS) entry which is preliminary data.</text>
</comment>
<dbReference type="Proteomes" id="UP000316541">
    <property type="component" value="Unassembled WGS sequence"/>
</dbReference>
<evidence type="ECO:0000256" key="1">
    <source>
        <dbReference type="ARBA" id="ARBA00004651"/>
    </source>
</evidence>
<dbReference type="InterPro" id="IPR038731">
    <property type="entry name" value="RgtA/B/C-like"/>
</dbReference>
<gene>
    <name evidence="10" type="ORF">FLX08_12265</name>
</gene>
<feature type="transmembrane region" description="Helical" evidence="8">
    <location>
        <begin position="154"/>
        <end position="172"/>
    </location>
</feature>
<dbReference type="GO" id="GO:0016763">
    <property type="term" value="F:pentosyltransferase activity"/>
    <property type="evidence" value="ECO:0007669"/>
    <property type="project" value="TreeGrafter"/>
</dbReference>
<dbReference type="Pfam" id="PF13231">
    <property type="entry name" value="PMT_2"/>
    <property type="match status" value="1"/>
</dbReference>
<reference evidence="10 11" key="1">
    <citation type="submission" date="2019-07" db="EMBL/GenBank/DDBJ databases">
        <title>Microbispora hainanensis DSM 45428.</title>
        <authorList>
            <person name="Thawai C."/>
        </authorList>
    </citation>
    <scope>NUCLEOTIDE SEQUENCE [LARGE SCALE GENOMIC DNA]</scope>
    <source>
        <strain evidence="10 11">DSM 45428</strain>
    </source>
</reference>
<protein>
    <recommendedName>
        <fullName evidence="9">Glycosyltransferase RgtA/B/C/D-like domain-containing protein</fullName>
    </recommendedName>
</protein>
<feature type="domain" description="Glycosyltransferase RgtA/B/C/D-like" evidence="9">
    <location>
        <begin position="87"/>
        <end position="236"/>
    </location>
</feature>
<dbReference type="PANTHER" id="PTHR33908">
    <property type="entry name" value="MANNOSYLTRANSFERASE YKCB-RELATED"/>
    <property type="match status" value="1"/>
</dbReference>
<keyword evidence="5 8" id="KW-0812">Transmembrane</keyword>
<name>A0A544YWW8_9ACTN</name>